<keyword evidence="8" id="KW-1185">Reference proteome</keyword>
<keyword evidence="3 6" id="KW-0812">Transmembrane</keyword>
<evidence type="ECO:0000256" key="3">
    <source>
        <dbReference type="ARBA" id="ARBA00022692"/>
    </source>
</evidence>
<evidence type="ECO:0000256" key="1">
    <source>
        <dbReference type="ARBA" id="ARBA00004651"/>
    </source>
</evidence>
<evidence type="ECO:0000256" key="5">
    <source>
        <dbReference type="ARBA" id="ARBA00023136"/>
    </source>
</evidence>
<dbReference type="EMBL" id="AP024545">
    <property type="protein sequence ID" value="BCT94101.1"/>
    <property type="molecule type" value="Genomic_DNA"/>
</dbReference>
<comment type="subcellular location">
    <subcellularLocation>
        <location evidence="1">Cell membrane</location>
        <topology evidence="1">Multi-pass membrane protein</topology>
    </subcellularLocation>
</comment>
<keyword evidence="2" id="KW-1003">Cell membrane</keyword>
<dbReference type="InterPro" id="IPR022791">
    <property type="entry name" value="L-PG_synthase/AglD"/>
</dbReference>
<evidence type="ECO:0000313" key="8">
    <source>
        <dbReference type="Proteomes" id="UP000681317"/>
    </source>
</evidence>
<keyword evidence="4 6" id="KW-1133">Transmembrane helix</keyword>
<organism evidence="7 8">
    <name type="scientific">Noviluteimonas caseinilytica</name>
    <dbReference type="NCBI Taxonomy" id="2675101"/>
    <lineage>
        <taxon>Bacteria</taxon>
        <taxon>Pseudomonadati</taxon>
        <taxon>Pseudomonadota</taxon>
        <taxon>Gammaproteobacteria</taxon>
        <taxon>Lysobacterales</taxon>
        <taxon>Lysobacteraceae</taxon>
        <taxon>Noviluteimonas</taxon>
    </lineage>
</organism>
<feature type="transmembrane region" description="Helical" evidence="6">
    <location>
        <begin position="207"/>
        <end position="229"/>
    </location>
</feature>
<evidence type="ECO:0000313" key="7">
    <source>
        <dbReference type="EMBL" id="BCT94101.1"/>
    </source>
</evidence>
<dbReference type="Proteomes" id="UP000681317">
    <property type="component" value="Chromosome"/>
</dbReference>
<gene>
    <name evidence="7" type="ORF">LYSCAS_31250</name>
</gene>
<name>A0ABM7Q9H9_9GAMM</name>
<protein>
    <submittedName>
        <fullName evidence="7">Membrane protein</fullName>
    </submittedName>
</protein>
<feature type="transmembrane region" description="Helical" evidence="6">
    <location>
        <begin position="235"/>
        <end position="254"/>
    </location>
</feature>
<sequence>MKRVRHPAWRRLRHVLFAAFLVLVAVLLVRAARGIAWHEVWAALRALQPSTLAIGLALTAASYLVYGGYDLAGRAYAQHDLPARRVLAIAAVAYAFALNIGALLGGAGFRLRMYAKDGVPLGKVTRVIVFSAATNWIGYLVLAGTLLASGQVSLPPALAMHGLGDATVLRVLGGVMLALGVAYLLACRATHGRIFHARGHHFRFPSLRLALLQIALSVANWSLMGAVVATFLPQAGYAAVLTALLLASVATALVHIPSGIGVLEAVFIAMLGHAVPAPRLIAALLAYRACYYLVPLAFATLGFAVMELRGRRAILGAPANG</sequence>
<evidence type="ECO:0000256" key="4">
    <source>
        <dbReference type="ARBA" id="ARBA00022989"/>
    </source>
</evidence>
<dbReference type="RefSeq" id="WP_213434991.1">
    <property type="nucleotide sequence ID" value="NZ_AP024545.1"/>
</dbReference>
<feature type="transmembrane region" description="Helical" evidence="6">
    <location>
        <begin position="285"/>
        <end position="305"/>
    </location>
</feature>
<keyword evidence="5 6" id="KW-0472">Membrane</keyword>
<dbReference type="PANTHER" id="PTHR39087:SF2">
    <property type="entry name" value="UPF0104 MEMBRANE PROTEIN MJ1595"/>
    <property type="match status" value="1"/>
</dbReference>
<proteinExistence type="predicted"/>
<evidence type="ECO:0000256" key="2">
    <source>
        <dbReference type="ARBA" id="ARBA00022475"/>
    </source>
</evidence>
<reference evidence="7 8" key="1">
    <citation type="submission" date="2021-03" db="EMBL/GenBank/DDBJ databases">
        <title>Complete Genome Sequences of Two Lysobacter Strains Isolated from Sea Water (Lysobacter caseinilyticus) and Soil (Lysobacter helvus) in South Korea.</title>
        <authorList>
            <person name="Watanabe Y."/>
            <person name="Arakawa K."/>
        </authorList>
    </citation>
    <scope>NUCLEOTIDE SEQUENCE [LARGE SCALE GENOMIC DNA]</scope>
    <source>
        <strain evidence="7 8">KVB24</strain>
    </source>
</reference>
<evidence type="ECO:0000256" key="6">
    <source>
        <dbReference type="SAM" id="Phobius"/>
    </source>
</evidence>
<dbReference type="Pfam" id="PF03706">
    <property type="entry name" value="LPG_synthase_TM"/>
    <property type="match status" value="1"/>
</dbReference>
<feature type="transmembrane region" description="Helical" evidence="6">
    <location>
        <begin position="127"/>
        <end position="148"/>
    </location>
</feature>
<feature type="transmembrane region" description="Helical" evidence="6">
    <location>
        <begin position="86"/>
        <end position="106"/>
    </location>
</feature>
<accession>A0ABM7Q9H9</accession>
<feature type="transmembrane region" description="Helical" evidence="6">
    <location>
        <begin position="168"/>
        <end position="186"/>
    </location>
</feature>
<dbReference type="PANTHER" id="PTHR39087">
    <property type="entry name" value="UPF0104 MEMBRANE PROTEIN MJ1595"/>
    <property type="match status" value="1"/>
</dbReference>